<dbReference type="EMBL" id="JAEUBG010002028">
    <property type="protein sequence ID" value="KAH3685408.1"/>
    <property type="molecule type" value="Genomic_DNA"/>
</dbReference>
<evidence type="ECO:0000256" key="6">
    <source>
        <dbReference type="SAM" id="Phobius"/>
    </source>
</evidence>
<proteinExistence type="inferred from homology"/>
<evidence type="ECO:0000313" key="7">
    <source>
        <dbReference type="EMBL" id="KAH3685408.1"/>
    </source>
</evidence>
<evidence type="ECO:0000256" key="5">
    <source>
        <dbReference type="ARBA" id="ARBA00023136"/>
    </source>
</evidence>
<name>A0A9P8Q7B0_WICPI</name>
<feature type="transmembrane region" description="Helical" evidence="6">
    <location>
        <begin position="78"/>
        <end position="97"/>
    </location>
</feature>
<dbReference type="InterPro" id="IPR007262">
    <property type="entry name" value="Vps55/LEPROT"/>
</dbReference>
<gene>
    <name evidence="7" type="ORF">WICPIJ_003612</name>
</gene>
<keyword evidence="5 6" id="KW-0472">Membrane</keyword>
<keyword evidence="3 6" id="KW-0812">Transmembrane</keyword>
<feature type="transmembrane region" description="Helical" evidence="6">
    <location>
        <begin position="6"/>
        <end position="26"/>
    </location>
</feature>
<evidence type="ECO:0000256" key="3">
    <source>
        <dbReference type="ARBA" id="ARBA00022692"/>
    </source>
</evidence>
<evidence type="ECO:0000256" key="2">
    <source>
        <dbReference type="ARBA" id="ARBA00005645"/>
    </source>
</evidence>
<reference evidence="7" key="2">
    <citation type="submission" date="2021-01" db="EMBL/GenBank/DDBJ databases">
        <authorList>
            <person name="Schikora-Tamarit M.A."/>
        </authorList>
    </citation>
    <scope>NUCLEOTIDE SEQUENCE</scope>
    <source>
        <strain evidence="7">CBS2887</strain>
    </source>
</reference>
<evidence type="ECO:0000313" key="8">
    <source>
        <dbReference type="Proteomes" id="UP000774326"/>
    </source>
</evidence>
<dbReference type="Proteomes" id="UP000774326">
    <property type="component" value="Unassembled WGS sequence"/>
</dbReference>
<comment type="subcellular location">
    <subcellularLocation>
        <location evidence="1">Membrane</location>
        <topology evidence="1">Multi-pass membrane protein</topology>
    </subcellularLocation>
</comment>
<sequence>MQTSPLTKIIFLSGILSTGFLLIILSGSLYNNWYPLYVVLVFLLAPLPNLIVHGGSNDSYDDFLGSNYNNSSNGAGDFAKFITGMFVSSGVLIPIVFNHCGLIKDMAIVDFVCRDTNLGTKPITEPISETGGTVPVNTGGVHGFQELISSVFVVCDNNVCVLGTMSVDMLDSRVDIFGETNSNVKRKELLVEIAFDGWDNLGRWDQRGCKDLSD</sequence>
<reference evidence="7" key="1">
    <citation type="journal article" date="2021" name="Open Biol.">
        <title>Shared evolutionary footprints suggest mitochondrial oxidative damage underlies multiple complex I losses in fungi.</title>
        <authorList>
            <person name="Schikora-Tamarit M.A."/>
            <person name="Marcet-Houben M."/>
            <person name="Nosek J."/>
            <person name="Gabaldon T."/>
        </authorList>
    </citation>
    <scope>NUCLEOTIDE SEQUENCE</scope>
    <source>
        <strain evidence="7">CBS2887</strain>
    </source>
</reference>
<dbReference type="OrthoDB" id="14246at2759"/>
<accession>A0A9P8Q7B0</accession>
<comment type="similarity">
    <text evidence="2">Belongs to the OB-RGRP/VPS55 family.</text>
</comment>
<dbReference type="PANTHER" id="PTHR12050">
    <property type="entry name" value="LEPTIN RECEPTOR-RELATED"/>
    <property type="match status" value="1"/>
</dbReference>
<comment type="caution">
    <text evidence="7">The sequence shown here is derived from an EMBL/GenBank/DDBJ whole genome shotgun (WGS) entry which is preliminary data.</text>
</comment>
<dbReference type="GO" id="GO:0032511">
    <property type="term" value="P:late endosome to vacuole transport via multivesicular body sorting pathway"/>
    <property type="evidence" value="ECO:0007669"/>
    <property type="project" value="TreeGrafter"/>
</dbReference>
<dbReference type="AlphaFoldDB" id="A0A9P8Q7B0"/>
<dbReference type="PANTHER" id="PTHR12050:SF0">
    <property type="entry name" value="RH04491P"/>
    <property type="match status" value="1"/>
</dbReference>
<keyword evidence="8" id="KW-1185">Reference proteome</keyword>
<dbReference type="Pfam" id="PF04133">
    <property type="entry name" value="Vps55"/>
    <property type="match status" value="1"/>
</dbReference>
<evidence type="ECO:0000256" key="4">
    <source>
        <dbReference type="ARBA" id="ARBA00022989"/>
    </source>
</evidence>
<dbReference type="GO" id="GO:0034424">
    <property type="term" value="C:Vps55/Vps68 complex"/>
    <property type="evidence" value="ECO:0007669"/>
    <property type="project" value="TreeGrafter"/>
</dbReference>
<evidence type="ECO:0000256" key="1">
    <source>
        <dbReference type="ARBA" id="ARBA00004141"/>
    </source>
</evidence>
<keyword evidence="4 6" id="KW-1133">Transmembrane helix</keyword>
<protein>
    <submittedName>
        <fullName evidence="7">Uncharacterized protein</fullName>
    </submittedName>
</protein>
<organism evidence="7 8">
    <name type="scientific">Wickerhamomyces pijperi</name>
    <name type="common">Yeast</name>
    <name type="synonym">Pichia pijperi</name>
    <dbReference type="NCBI Taxonomy" id="599730"/>
    <lineage>
        <taxon>Eukaryota</taxon>
        <taxon>Fungi</taxon>
        <taxon>Dikarya</taxon>
        <taxon>Ascomycota</taxon>
        <taxon>Saccharomycotina</taxon>
        <taxon>Saccharomycetes</taxon>
        <taxon>Phaffomycetales</taxon>
        <taxon>Wickerhamomycetaceae</taxon>
        <taxon>Wickerhamomyces</taxon>
    </lineage>
</organism>
<feature type="transmembrane region" description="Helical" evidence="6">
    <location>
        <begin position="33"/>
        <end position="52"/>
    </location>
</feature>